<keyword evidence="10" id="KW-1185">Reference proteome</keyword>
<dbReference type="Proteomes" id="UP000243459">
    <property type="component" value="Chromosome 5"/>
</dbReference>
<evidence type="ECO:0000313" key="9">
    <source>
        <dbReference type="EMBL" id="ONK67834.1"/>
    </source>
</evidence>
<evidence type="ECO:0000256" key="7">
    <source>
        <dbReference type="SAM" id="MobiDB-lite"/>
    </source>
</evidence>
<dbReference type="OMA" id="PLMEIEY"/>
<dbReference type="Gene3D" id="1.25.10.10">
    <property type="entry name" value="Leucine-rich Repeat Variant"/>
    <property type="match status" value="1"/>
</dbReference>
<dbReference type="Gene3D" id="3.90.1750.10">
    <property type="entry name" value="Hect, E3 ligase catalytic domains"/>
    <property type="match status" value="1"/>
</dbReference>
<evidence type="ECO:0000256" key="6">
    <source>
        <dbReference type="PROSITE-ProRule" id="PRU00104"/>
    </source>
</evidence>
<dbReference type="InterPro" id="IPR035983">
    <property type="entry name" value="Hect_E3_ubiquitin_ligase"/>
</dbReference>
<dbReference type="PANTHER" id="PTHR45670:SF10">
    <property type="entry name" value="E3 UBIQUITIN-PROTEIN LIGASE UPL4"/>
    <property type="match status" value="1"/>
</dbReference>
<dbReference type="SUPFAM" id="SSF48371">
    <property type="entry name" value="ARM repeat"/>
    <property type="match status" value="1"/>
</dbReference>
<dbReference type="Pfam" id="PF00632">
    <property type="entry name" value="HECT"/>
    <property type="match status" value="1"/>
</dbReference>
<protein>
    <recommendedName>
        <fullName evidence="3">HECT-type E3 ubiquitin transferase</fullName>
        <ecNumber evidence="3">2.3.2.26</ecNumber>
    </recommendedName>
</protein>
<dbReference type="EMBL" id="CM007385">
    <property type="protein sequence ID" value="ONK67834.1"/>
    <property type="molecule type" value="Genomic_DNA"/>
</dbReference>
<dbReference type="GO" id="GO:0043161">
    <property type="term" value="P:proteasome-mediated ubiquitin-dependent protein catabolic process"/>
    <property type="evidence" value="ECO:0007669"/>
    <property type="project" value="TreeGrafter"/>
</dbReference>
<evidence type="ECO:0000256" key="4">
    <source>
        <dbReference type="ARBA" id="ARBA00022679"/>
    </source>
</evidence>
<dbReference type="InterPro" id="IPR016024">
    <property type="entry name" value="ARM-type_fold"/>
</dbReference>
<dbReference type="InterPro" id="IPR057948">
    <property type="entry name" value="TPR_TRIP12_N"/>
</dbReference>
<keyword evidence="5 6" id="KW-0833">Ubl conjugation pathway</keyword>
<dbReference type="InterPro" id="IPR000569">
    <property type="entry name" value="HECT_dom"/>
</dbReference>
<feature type="compositionally biased region" description="Polar residues" evidence="7">
    <location>
        <begin position="737"/>
        <end position="746"/>
    </location>
</feature>
<dbReference type="PROSITE" id="PS50237">
    <property type="entry name" value="HECT"/>
    <property type="match status" value="1"/>
</dbReference>
<feature type="active site" description="Glycyl thioester intermediate" evidence="6">
    <location>
        <position position="1367"/>
    </location>
</feature>
<dbReference type="InterPro" id="IPR011989">
    <property type="entry name" value="ARM-like"/>
</dbReference>
<dbReference type="GO" id="GO:0061630">
    <property type="term" value="F:ubiquitin protein ligase activity"/>
    <property type="evidence" value="ECO:0007669"/>
    <property type="project" value="UniProtKB-EC"/>
</dbReference>
<name>A0A5P1EPV9_ASPOF</name>
<dbReference type="SMART" id="SM00119">
    <property type="entry name" value="HECTc"/>
    <property type="match status" value="1"/>
</dbReference>
<dbReference type="OrthoDB" id="423283at2759"/>
<dbReference type="EC" id="2.3.2.26" evidence="3"/>
<sequence length="1400" mass="157048">MDSATDEDSDSDVFGFLPSMIEVLKSSDDPSELIANLTALCDALAFTQYEDDLAQFPLKEVVPVLIELAGKGVSPDAMSLVVRVFTYLLDLVPRAAKVLAKKGAIAVLCGPLMEIEYLDVAEQCLVALEKLSRRQTVPCLKAGVIQTVLRFIDFFDIRVQRVAISIAMNACRKVPEDCLSTVMDAVPTLCKLLDYQDQKLVESAATSLMKIVENFSHSSDLLDELCKHGVVKQSVKLISPCSTVALSERTNIGMIELLARLANSSLLAVSILYELNINSILGNLLRRPHLSHSAHNSHSEDDSRDQIFAALKLLNQLIPPMACDEKDIQLVSGKNEIIANEPKLSFQFAEDILPALIQAVNSGASTRICYGSVSVILNYFLAVTPDVLRVLIKNANIPKFLASLLSQKNHHLLIPSLLIVEVIMRELPGELLKPFVKEGVSHAINVISKQENWSQTDTGDTDDQTIANPPRCLCYAFDPCSSPSSSESRTCRQRRCDLSPLAQRLMSTFFTETLISSMVFSENLRKLKSCCMEIDNNVHSALPNSSEKEEYLTQMLGELVKVLNEGESVSTFEFIESGIPRFLVHYLTNGDHFPRGVYSNKTEAYHTVLKRFQTFTSMLLSGQSWQLFPLTSLVRHLQNALSSLESFPIILSSGYRPTPRRADISAEKPTVHPCLQVNFVTEERETELCNYNNVLTVDFSSSWDTIEEFLWPKVKKKMSVTKSAQETRHPGEKSAQIVDSQEQGENSMLQNNEDVKPKLVFLLDGKQLDHSVTLYQAILQDKINQDPAIIINREFWNEVHGVKFRKAKELQLRLPLKKGSFQVFADTSQSSLSCDTAGLCRQNLSFFSSMLLSELPCKLERSNPAYDILYILKILEGINGFSFQLSSNEKSNAFAEGRLNNADDLKVIAPSLPQTEFISSKLNSKLEQQMHDHLVLSTTTMPLWCTQIMVSFPFLFSLEARWKYFFLNTLGISRNHMQNSEKNEISNINDRRSLSTSLRRKKFKVHRDNILGSAVKMMNWYASKKVLLEIVFNNEVGTGLGPTLEFYTLVSHELQKVGMGMWRGDHTSSGTKLHSRKSMVVSDSSFVRAHSGLFPRPWSIRVESLNGVSFSKVLKNFFLLGQLVARAIQDGRILDFTFSRAFYKLVLEKDLDIYDIQSFDPELGRTLIEFQALVKRKAFLESGELSEDGSALSFRNARIEDLCLDFALPGYPDYAFGSSDSKMVNMSNLGEYISLVVDATVGSGISRQLESFKSGFNEVFPIKALQIFTAQELEQIVSGEQDTWDNNEFQDHIKFDHGYSSTSPTAIMFLEVIQEFEVRQRRAFLLFVTGAPRLPPGGLAALRPKLTIVCKHCDNDADMELPSVMTCANYLKLPPYSSKERMKEKLLYAIMEGQGAFHLS</sequence>
<evidence type="ECO:0000256" key="1">
    <source>
        <dbReference type="ARBA" id="ARBA00000885"/>
    </source>
</evidence>
<dbReference type="InterPro" id="IPR045322">
    <property type="entry name" value="HECTD1/TRIP12-like"/>
</dbReference>
<reference evidence="10" key="1">
    <citation type="journal article" date="2017" name="Nat. Commun.">
        <title>The asparagus genome sheds light on the origin and evolution of a young Y chromosome.</title>
        <authorList>
            <person name="Harkess A."/>
            <person name="Zhou J."/>
            <person name="Xu C."/>
            <person name="Bowers J.E."/>
            <person name="Van der Hulst R."/>
            <person name="Ayyampalayam S."/>
            <person name="Mercati F."/>
            <person name="Riccardi P."/>
            <person name="McKain M.R."/>
            <person name="Kakrana A."/>
            <person name="Tang H."/>
            <person name="Ray J."/>
            <person name="Groenendijk J."/>
            <person name="Arikit S."/>
            <person name="Mathioni S.M."/>
            <person name="Nakano M."/>
            <person name="Shan H."/>
            <person name="Telgmann-Rauber A."/>
            <person name="Kanno A."/>
            <person name="Yue Z."/>
            <person name="Chen H."/>
            <person name="Li W."/>
            <person name="Chen Y."/>
            <person name="Xu X."/>
            <person name="Zhang Y."/>
            <person name="Luo S."/>
            <person name="Chen H."/>
            <person name="Gao J."/>
            <person name="Mao Z."/>
            <person name="Pires J.C."/>
            <person name="Luo M."/>
            <person name="Kudrna D."/>
            <person name="Wing R.A."/>
            <person name="Meyers B.C."/>
            <person name="Yi K."/>
            <person name="Kong H."/>
            <person name="Lavrijsen P."/>
            <person name="Sunseri F."/>
            <person name="Falavigna A."/>
            <person name="Ye Y."/>
            <person name="Leebens-Mack J.H."/>
            <person name="Chen G."/>
        </authorList>
    </citation>
    <scope>NUCLEOTIDE SEQUENCE [LARGE SCALE GENOMIC DNA]</scope>
    <source>
        <strain evidence="10">cv. DH0086</strain>
    </source>
</reference>
<dbReference type="Pfam" id="PF25579">
    <property type="entry name" value="TPR_TRIP12_N"/>
    <property type="match status" value="1"/>
</dbReference>
<evidence type="ECO:0000256" key="2">
    <source>
        <dbReference type="ARBA" id="ARBA00006331"/>
    </source>
</evidence>
<feature type="region of interest" description="Disordered" evidence="7">
    <location>
        <begin position="720"/>
        <end position="746"/>
    </location>
</feature>
<comment type="similarity">
    <text evidence="2">Belongs to the UPL family. K-HECT subfamily.</text>
</comment>
<comment type="catalytic activity">
    <reaction evidence="1">
        <text>S-ubiquitinyl-[E2 ubiquitin-conjugating enzyme]-L-cysteine + [acceptor protein]-L-lysine = [E2 ubiquitin-conjugating enzyme]-L-cysteine + N(6)-ubiquitinyl-[acceptor protein]-L-lysine.</text>
        <dbReference type="EC" id="2.3.2.26"/>
    </reaction>
</comment>
<organism evidence="9 10">
    <name type="scientific">Asparagus officinalis</name>
    <name type="common">Garden asparagus</name>
    <dbReference type="NCBI Taxonomy" id="4686"/>
    <lineage>
        <taxon>Eukaryota</taxon>
        <taxon>Viridiplantae</taxon>
        <taxon>Streptophyta</taxon>
        <taxon>Embryophyta</taxon>
        <taxon>Tracheophyta</taxon>
        <taxon>Spermatophyta</taxon>
        <taxon>Magnoliopsida</taxon>
        <taxon>Liliopsida</taxon>
        <taxon>Asparagales</taxon>
        <taxon>Asparagaceae</taxon>
        <taxon>Asparagoideae</taxon>
        <taxon>Asparagus</taxon>
    </lineage>
</organism>
<gene>
    <name evidence="9" type="ORF">A4U43_C05F4270</name>
</gene>
<feature type="domain" description="HECT" evidence="8">
    <location>
        <begin position="1024"/>
        <end position="1400"/>
    </location>
</feature>
<dbReference type="SUPFAM" id="SSF56204">
    <property type="entry name" value="Hect, E3 ligase catalytic domain"/>
    <property type="match status" value="1"/>
</dbReference>
<dbReference type="Gene3D" id="3.30.2410.10">
    <property type="entry name" value="Hect, E3 ligase catalytic domain"/>
    <property type="match status" value="1"/>
</dbReference>
<dbReference type="CDD" id="cd00078">
    <property type="entry name" value="HECTc"/>
    <property type="match status" value="1"/>
</dbReference>
<evidence type="ECO:0000256" key="3">
    <source>
        <dbReference type="ARBA" id="ARBA00012485"/>
    </source>
</evidence>
<evidence type="ECO:0000256" key="5">
    <source>
        <dbReference type="ARBA" id="ARBA00022786"/>
    </source>
</evidence>
<dbReference type="PANTHER" id="PTHR45670">
    <property type="entry name" value="E3 UBIQUITIN-PROTEIN LIGASE TRIP12"/>
    <property type="match status" value="1"/>
</dbReference>
<proteinExistence type="inferred from homology"/>
<accession>A0A5P1EPV9</accession>
<dbReference type="GO" id="GO:0000209">
    <property type="term" value="P:protein polyubiquitination"/>
    <property type="evidence" value="ECO:0007669"/>
    <property type="project" value="TreeGrafter"/>
</dbReference>
<evidence type="ECO:0000313" key="10">
    <source>
        <dbReference type="Proteomes" id="UP000243459"/>
    </source>
</evidence>
<evidence type="ECO:0000259" key="8">
    <source>
        <dbReference type="PROSITE" id="PS50237"/>
    </source>
</evidence>
<dbReference type="Gramene" id="ONK67834">
    <property type="protein sequence ID" value="ONK67834"/>
    <property type="gene ID" value="A4U43_C05F4270"/>
</dbReference>
<keyword evidence="4" id="KW-0808">Transferase</keyword>